<evidence type="ECO:0000313" key="19">
    <source>
        <dbReference type="Proteomes" id="UP000515570"/>
    </source>
</evidence>
<evidence type="ECO:0000256" key="9">
    <source>
        <dbReference type="ARBA" id="ARBA00022722"/>
    </source>
</evidence>
<dbReference type="Proteomes" id="UP000515570">
    <property type="component" value="Chromosome"/>
</dbReference>
<evidence type="ECO:0000256" key="6">
    <source>
        <dbReference type="ARBA" id="ARBA00012180"/>
    </source>
</evidence>
<dbReference type="InterPro" id="IPR012337">
    <property type="entry name" value="RNaseH-like_sf"/>
</dbReference>
<keyword evidence="12 14" id="KW-0378">Hydrolase</keyword>
<dbReference type="RefSeq" id="WP_182386382.1">
    <property type="nucleotide sequence ID" value="NZ_CP059833.1"/>
</dbReference>
<accession>A0A7G5FG20</accession>
<dbReference type="SUPFAM" id="SSF53098">
    <property type="entry name" value="Ribonuclease H-like"/>
    <property type="match status" value="1"/>
</dbReference>
<evidence type="ECO:0000256" key="3">
    <source>
        <dbReference type="ARBA" id="ARBA00004065"/>
    </source>
</evidence>
<evidence type="ECO:0000256" key="12">
    <source>
        <dbReference type="ARBA" id="ARBA00022801"/>
    </source>
</evidence>
<evidence type="ECO:0000256" key="13">
    <source>
        <dbReference type="ARBA" id="ARBA00023211"/>
    </source>
</evidence>
<feature type="binding site" evidence="14 15">
    <location>
        <position position="19"/>
    </location>
    <ligand>
        <name>a divalent metal cation</name>
        <dbReference type="ChEBI" id="CHEBI:60240"/>
    </ligand>
</feature>
<organism evidence="18 19">
    <name type="scientific">Corynebacterium hindlerae</name>
    <dbReference type="NCBI Taxonomy" id="699041"/>
    <lineage>
        <taxon>Bacteria</taxon>
        <taxon>Bacillati</taxon>
        <taxon>Actinomycetota</taxon>
        <taxon>Actinomycetes</taxon>
        <taxon>Mycobacteriales</taxon>
        <taxon>Corynebacteriaceae</taxon>
        <taxon>Corynebacterium</taxon>
    </lineage>
</organism>
<evidence type="ECO:0000256" key="15">
    <source>
        <dbReference type="PROSITE-ProRule" id="PRU01319"/>
    </source>
</evidence>
<dbReference type="InterPro" id="IPR022898">
    <property type="entry name" value="RNase_HII"/>
</dbReference>
<dbReference type="GO" id="GO:0005737">
    <property type="term" value="C:cytoplasm"/>
    <property type="evidence" value="ECO:0007669"/>
    <property type="project" value="UniProtKB-SubCell"/>
</dbReference>
<keyword evidence="11 14" id="KW-0255">Endonuclease</keyword>
<comment type="similarity">
    <text evidence="5 14 16">Belongs to the RNase HII family.</text>
</comment>
<dbReference type="CDD" id="cd07182">
    <property type="entry name" value="RNase_HII_bacteria_HII_like"/>
    <property type="match status" value="1"/>
</dbReference>
<dbReference type="PANTHER" id="PTHR10954">
    <property type="entry name" value="RIBONUCLEASE H2 SUBUNIT A"/>
    <property type="match status" value="1"/>
</dbReference>
<comment type="cofactor">
    <cofactor evidence="14 15">
        <name>Mn(2+)</name>
        <dbReference type="ChEBI" id="CHEBI:29035"/>
    </cofactor>
    <cofactor evidence="14 15">
        <name>Mg(2+)</name>
        <dbReference type="ChEBI" id="CHEBI:18420"/>
    </cofactor>
    <text evidence="14 15">Manganese or magnesium. Binds 1 divalent metal ion per monomer in the absence of substrate. May bind a second metal ion after substrate binding.</text>
</comment>
<comment type="function">
    <text evidence="3 14 16">Endonuclease that specifically degrades the RNA of RNA-DNA hybrids.</text>
</comment>
<dbReference type="NCBIfam" id="NF000595">
    <property type="entry name" value="PRK00015.1-3"/>
    <property type="match status" value="1"/>
</dbReference>
<evidence type="ECO:0000256" key="11">
    <source>
        <dbReference type="ARBA" id="ARBA00022759"/>
    </source>
</evidence>
<comment type="catalytic activity">
    <reaction evidence="1 14 15 16">
        <text>Endonucleolytic cleavage to 5'-phosphomonoester.</text>
        <dbReference type="EC" id="3.1.26.4"/>
    </reaction>
</comment>
<feature type="domain" description="RNase H type-2" evidence="17">
    <location>
        <begin position="12"/>
        <end position="203"/>
    </location>
</feature>
<feature type="binding site" evidence="14 15">
    <location>
        <position position="112"/>
    </location>
    <ligand>
        <name>a divalent metal cation</name>
        <dbReference type="ChEBI" id="CHEBI:60240"/>
    </ligand>
</feature>
<dbReference type="EMBL" id="CP059833">
    <property type="protein sequence ID" value="QMV85561.1"/>
    <property type="molecule type" value="Genomic_DNA"/>
</dbReference>
<dbReference type="HAMAP" id="MF_00052_B">
    <property type="entry name" value="RNase_HII_B"/>
    <property type="match status" value="1"/>
</dbReference>
<gene>
    <name evidence="14" type="primary">rnhB</name>
    <name evidence="18" type="ORF">HW450_02080</name>
</gene>
<dbReference type="AlphaFoldDB" id="A0A7G5FG20"/>
<evidence type="ECO:0000256" key="1">
    <source>
        <dbReference type="ARBA" id="ARBA00000077"/>
    </source>
</evidence>
<name>A0A7G5FG20_9CORY</name>
<comment type="subcellular location">
    <subcellularLocation>
        <location evidence="4 14">Cytoplasm</location>
    </subcellularLocation>
</comment>
<dbReference type="GO" id="GO:0030145">
    <property type="term" value="F:manganese ion binding"/>
    <property type="evidence" value="ECO:0007669"/>
    <property type="project" value="UniProtKB-UniRule"/>
</dbReference>
<dbReference type="InterPro" id="IPR036397">
    <property type="entry name" value="RNaseH_sf"/>
</dbReference>
<evidence type="ECO:0000256" key="16">
    <source>
        <dbReference type="RuleBase" id="RU003515"/>
    </source>
</evidence>
<dbReference type="InterPro" id="IPR001352">
    <property type="entry name" value="RNase_HII/HIII"/>
</dbReference>
<sequence>MIEAALHAAGFSPIVGVDEAGRGSCAGPITIAACVLPQVLPPQLAGLDDSKKLTASRRAKLFPLIQEHALSWHIVHISAEEIDRFGIQHANISGMRRAVAGLDIAASYALIDGFPVPGLTQPQLPIIGGDAFARCISAASILAKHSRDQLMLDYAADYPGYGFESHKGYGTKVHIDAVRRQGGSPIHRYSYANIARAHGEWEKERDTQ</sequence>
<dbReference type="NCBIfam" id="NF000598">
    <property type="entry name" value="PRK00015.2-2"/>
    <property type="match status" value="1"/>
</dbReference>
<dbReference type="PANTHER" id="PTHR10954:SF18">
    <property type="entry name" value="RIBONUCLEASE HII"/>
    <property type="match status" value="1"/>
</dbReference>
<dbReference type="InterPro" id="IPR024567">
    <property type="entry name" value="RNase_HII/HIII_dom"/>
</dbReference>
<dbReference type="EC" id="3.1.26.4" evidence="6 14"/>
<keyword evidence="13 14" id="KW-0464">Manganese</keyword>
<evidence type="ECO:0000256" key="10">
    <source>
        <dbReference type="ARBA" id="ARBA00022723"/>
    </source>
</evidence>
<evidence type="ECO:0000256" key="4">
    <source>
        <dbReference type="ARBA" id="ARBA00004496"/>
    </source>
</evidence>
<dbReference type="GO" id="GO:0004523">
    <property type="term" value="F:RNA-DNA hybrid ribonuclease activity"/>
    <property type="evidence" value="ECO:0007669"/>
    <property type="project" value="UniProtKB-UniRule"/>
</dbReference>
<evidence type="ECO:0000256" key="5">
    <source>
        <dbReference type="ARBA" id="ARBA00007383"/>
    </source>
</evidence>
<keyword evidence="8 14" id="KW-0963">Cytoplasm</keyword>
<evidence type="ECO:0000259" key="17">
    <source>
        <dbReference type="PROSITE" id="PS51975"/>
    </source>
</evidence>
<proteinExistence type="inferred from homology"/>
<feature type="binding site" evidence="14 15">
    <location>
        <position position="18"/>
    </location>
    <ligand>
        <name>a divalent metal cation</name>
        <dbReference type="ChEBI" id="CHEBI:60240"/>
    </ligand>
</feature>
<reference evidence="18 19" key="1">
    <citation type="submission" date="2020-07" db="EMBL/GenBank/DDBJ databases">
        <title>non toxigenic Corynebacterium sp. nov from a clinical source.</title>
        <authorList>
            <person name="Bernier A.-M."/>
            <person name="Bernard K."/>
        </authorList>
    </citation>
    <scope>NUCLEOTIDE SEQUENCE [LARGE SCALE GENOMIC DNA]</scope>
    <source>
        <strain evidence="19">NML 93-0612</strain>
    </source>
</reference>
<keyword evidence="9 14" id="KW-0540">Nuclease</keyword>
<evidence type="ECO:0000256" key="7">
    <source>
        <dbReference type="ARBA" id="ARBA00019179"/>
    </source>
</evidence>
<dbReference type="Pfam" id="PF01351">
    <property type="entry name" value="RNase_HII"/>
    <property type="match status" value="1"/>
</dbReference>
<evidence type="ECO:0000313" key="18">
    <source>
        <dbReference type="EMBL" id="QMV85561.1"/>
    </source>
</evidence>
<evidence type="ECO:0000256" key="2">
    <source>
        <dbReference type="ARBA" id="ARBA00001946"/>
    </source>
</evidence>
<dbReference type="PROSITE" id="PS51975">
    <property type="entry name" value="RNASE_H_2"/>
    <property type="match status" value="1"/>
</dbReference>
<dbReference type="GO" id="GO:0006298">
    <property type="term" value="P:mismatch repair"/>
    <property type="evidence" value="ECO:0007669"/>
    <property type="project" value="TreeGrafter"/>
</dbReference>
<evidence type="ECO:0000256" key="8">
    <source>
        <dbReference type="ARBA" id="ARBA00022490"/>
    </source>
</evidence>
<keyword evidence="19" id="KW-1185">Reference proteome</keyword>
<dbReference type="GO" id="GO:0043137">
    <property type="term" value="P:DNA replication, removal of RNA primer"/>
    <property type="evidence" value="ECO:0007669"/>
    <property type="project" value="TreeGrafter"/>
</dbReference>
<keyword evidence="10 14" id="KW-0479">Metal-binding</keyword>
<dbReference type="GO" id="GO:0003723">
    <property type="term" value="F:RNA binding"/>
    <property type="evidence" value="ECO:0007669"/>
    <property type="project" value="UniProtKB-UniRule"/>
</dbReference>
<protein>
    <recommendedName>
        <fullName evidence="7 14">Ribonuclease HII</fullName>
        <shortName evidence="14">RNase HII</shortName>
        <ecNumber evidence="6 14">3.1.26.4</ecNumber>
    </recommendedName>
</protein>
<dbReference type="GO" id="GO:0032299">
    <property type="term" value="C:ribonuclease H2 complex"/>
    <property type="evidence" value="ECO:0007669"/>
    <property type="project" value="TreeGrafter"/>
</dbReference>
<evidence type="ECO:0000256" key="14">
    <source>
        <dbReference type="HAMAP-Rule" id="MF_00052"/>
    </source>
</evidence>
<dbReference type="Gene3D" id="3.30.420.10">
    <property type="entry name" value="Ribonuclease H-like superfamily/Ribonuclease H"/>
    <property type="match status" value="1"/>
</dbReference>
<comment type="cofactor">
    <cofactor evidence="2">
        <name>Mg(2+)</name>
        <dbReference type="ChEBI" id="CHEBI:18420"/>
    </cofactor>
</comment>